<dbReference type="Proteomes" id="UP000799778">
    <property type="component" value="Unassembled WGS sequence"/>
</dbReference>
<dbReference type="InterPro" id="IPR002575">
    <property type="entry name" value="Aminoglycoside_PTrfase"/>
</dbReference>
<feature type="domain" description="Aminoglycoside phosphotransferase" evidence="1">
    <location>
        <begin position="144"/>
        <end position="203"/>
    </location>
</feature>
<dbReference type="SUPFAM" id="SSF56112">
    <property type="entry name" value="Protein kinase-like (PK-like)"/>
    <property type="match status" value="1"/>
</dbReference>
<reference evidence="2" key="1">
    <citation type="journal article" date="2020" name="Stud. Mycol.">
        <title>101 Dothideomycetes genomes: a test case for predicting lifestyles and emergence of pathogens.</title>
        <authorList>
            <person name="Haridas S."/>
            <person name="Albert R."/>
            <person name="Binder M."/>
            <person name="Bloem J."/>
            <person name="Labutti K."/>
            <person name="Salamov A."/>
            <person name="Andreopoulos B."/>
            <person name="Baker S."/>
            <person name="Barry K."/>
            <person name="Bills G."/>
            <person name="Bluhm B."/>
            <person name="Cannon C."/>
            <person name="Castanera R."/>
            <person name="Culley D."/>
            <person name="Daum C."/>
            <person name="Ezra D."/>
            <person name="Gonzalez J."/>
            <person name="Henrissat B."/>
            <person name="Kuo A."/>
            <person name="Liang C."/>
            <person name="Lipzen A."/>
            <person name="Lutzoni F."/>
            <person name="Magnuson J."/>
            <person name="Mondo S."/>
            <person name="Nolan M."/>
            <person name="Ohm R."/>
            <person name="Pangilinan J."/>
            <person name="Park H.-J."/>
            <person name="Ramirez L."/>
            <person name="Alfaro M."/>
            <person name="Sun H."/>
            <person name="Tritt A."/>
            <person name="Yoshinaga Y."/>
            <person name="Zwiers L.-H."/>
            <person name="Turgeon B."/>
            <person name="Goodwin S."/>
            <person name="Spatafora J."/>
            <person name="Crous P."/>
            <person name="Grigoriev I."/>
        </authorList>
    </citation>
    <scope>NUCLEOTIDE SEQUENCE</scope>
    <source>
        <strain evidence="2">CBS 175.79</strain>
    </source>
</reference>
<dbReference type="PANTHER" id="PTHR21310:SF48">
    <property type="entry name" value="AMINOGLYCOSIDE PHOSPHOTRANSFERASE DOMAIN-CONTAINING PROTEIN"/>
    <property type="match status" value="1"/>
</dbReference>
<protein>
    <recommendedName>
        <fullName evidence="1">Aminoglycoside phosphotransferase domain-containing protein</fullName>
    </recommendedName>
</protein>
<keyword evidence="3" id="KW-1185">Reference proteome</keyword>
<evidence type="ECO:0000313" key="2">
    <source>
        <dbReference type="EMBL" id="KAF2020994.1"/>
    </source>
</evidence>
<dbReference type="RefSeq" id="XP_033389333.1">
    <property type="nucleotide sequence ID" value="XM_033532630.1"/>
</dbReference>
<evidence type="ECO:0000313" key="3">
    <source>
        <dbReference type="Proteomes" id="UP000799778"/>
    </source>
</evidence>
<dbReference type="GeneID" id="54290027"/>
<dbReference type="Pfam" id="PF01636">
    <property type="entry name" value="APH"/>
    <property type="match status" value="1"/>
</dbReference>
<dbReference type="OrthoDB" id="2906425at2759"/>
<organism evidence="2 3">
    <name type="scientific">Aaosphaeria arxii CBS 175.79</name>
    <dbReference type="NCBI Taxonomy" id="1450172"/>
    <lineage>
        <taxon>Eukaryota</taxon>
        <taxon>Fungi</taxon>
        <taxon>Dikarya</taxon>
        <taxon>Ascomycota</taxon>
        <taxon>Pezizomycotina</taxon>
        <taxon>Dothideomycetes</taxon>
        <taxon>Pleosporomycetidae</taxon>
        <taxon>Pleosporales</taxon>
        <taxon>Pleosporales incertae sedis</taxon>
        <taxon>Aaosphaeria</taxon>
    </lineage>
</organism>
<evidence type="ECO:0000259" key="1">
    <source>
        <dbReference type="Pfam" id="PF01636"/>
    </source>
</evidence>
<dbReference type="PANTHER" id="PTHR21310">
    <property type="entry name" value="AMINOGLYCOSIDE PHOSPHOTRANSFERASE-RELATED-RELATED"/>
    <property type="match status" value="1"/>
</dbReference>
<sequence length="269" mass="30319">MTIHTLLAKLGKGLLNIAQMITSDRNHERITNEARALKLVSQETSIPAPRLLDHGSHPDGRRYLITEYIEGPTLSSFSRRSCSMPEGKKHTTATPCQTCSDTAHSNAVHFILHTVLPQLTKLTSRTRGIDGFVMPPSWLSPDAQPPWIGKQSWSTLPLEQPEYVFQHGDLAAHNIIMDRVTLQAKALIDWEYAGFYPAGMENWTGTLDRDVYSARSDDTAHLIQRFLAVEYAECCHNWGDKAELHELIELGKLPQPDQIRQNKTEQKNS</sequence>
<dbReference type="EMBL" id="ML978066">
    <property type="protein sequence ID" value="KAF2020994.1"/>
    <property type="molecule type" value="Genomic_DNA"/>
</dbReference>
<dbReference type="Gene3D" id="3.90.1200.10">
    <property type="match status" value="1"/>
</dbReference>
<proteinExistence type="predicted"/>
<gene>
    <name evidence="2" type="ORF">BU24DRAFT_469755</name>
</gene>
<dbReference type="InterPro" id="IPR051678">
    <property type="entry name" value="AGP_Transferase"/>
</dbReference>
<dbReference type="AlphaFoldDB" id="A0A6A5Y8T9"/>
<accession>A0A6A5Y8T9</accession>
<name>A0A6A5Y8T9_9PLEO</name>
<dbReference type="InterPro" id="IPR011009">
    <property type="entry name" value="Kinase-like_dom_sf"/>
</dbReference>